<dbReference type="Proteomes" id="UP001221142">
    <property type="component" value="Unassembled WGS sequence"/>
</dbReference>
<organism evidence="2 3">
    <name type="scientific">Roridomyces roridus</name>
    <dbReference type="NCBI Taxonomy" id="1738132"/>
    <lineage>
        <taxon>Eukaryota</taxon>
        <taxon>Fungi</taxon>
        <taxon>Dikarya</taxon>
        <taxon>Basidiomycota</taxon>
        <taxon>Agaricomycotina</taxon>
        <taxon>Agaricomycetes</taxon>
        <taxon>Agaricomycetidae</taxon>
        <taxon>Agaricales</taxon>
        <taxon>Marasmiineae</taxon>
        <taxon>Mycenaceae</taxon>
        <taxon>Roridomyces</taxon>
    </lineage>
</organism>
<protein>
    <submittedName>
        <fullName evidence="2">Uncharacterized protein</fullName>
    </submittedName>
</protein>
<dbReference type="EMBL" id="JARKIF010000046">
    <property type="protein sequence ID" value="KAJ7608171.1"/>
    <property type="molecule type" value="Genomic_DNA"/>
</dbReference>
<keyword evidence="3" id="KW-1185">Reference proteome</keyword>
<evidence type="ECO:0000256" key="1">
    <source>
        <dbReference type="SAM" id="MobiDB-lite"/>
    </source>
</evidence>
<comment type="caution">
    <text evidence="2">The sequence shown here is derived from an EMBL/GenBank/DDBJ whole genome shotgun (WGS) entry which is preliminary data.</text>
</comment>
<evidence type="ECO:0000313" key="2">
    <source>
        <dbReference type="EMBL" id="KAJ7608171.1"/>
    </source>
</evidence>
<feature type="region of interest" description="Disordered" evidence="1">
    <location>
        <begin position="352"/>
        <end position="399"/>
    </location>
</feature>
<accession>A0AAD7FAE7</accession>
<name>A0AAD7FAE7_9AGAR</name>
<feature type="region of interest" description="Disordered" evidence="1">
    <location>
        <begin position="48"/>
        <end position="76"/>
    </location>
</feature>
<sequence length="440" mass="47840">MSGSAVHRPSDVARQDSSFLAFGLFSALGPVPRFLCHQYGSPATPALTTAAARTSDGVQDPAAALEPRPSSSHRHYGPMVPYSMRRTPLDPSALRVLASLSSARGRPVSTRTLHVADILLLLSRSTCVPRSSRVLLWRFCAAELRQCLPRMLVLSSVIPTKPRRNLLEHYPDALRHAAPRETTPFQPSSNRGSLGLQAIFIPRSYPVPCRGHSLALPSKAQLHFHFVRQHPPSASLADRTGPDCRLLHASTTTHPPIPICCDAILKARCTQLHQRTHLRPHRTVQETLPLEAVTTQAAAVGDTLCPVRPQLIPVIAHHRQRPRPLPAVLRWQSQGRWLLQIRVQVRADADETERDGCSGRVAGAGAGVGGEEQGEDDGGECERGRREGTGASWSSTGLGGAYPPPCSTSVHSCRIPHHALYVRVETPPAFSYTSHLIVPA</sequence>
<gene>
    <name evidence="2" type="ORF">FB45DRAFT_1067558</name>
</gene>
<dbReference type="AlphaFoldDB" id="A0AAD7FAE7"/>
<proteinExistence type="predicted"/>
<reference evidence="2" key="1">
    <citation type="submission" date="2023-03" db="EMBL/GenBank/DDBJ databases">
        <title>Massive genome expansion in bonnet fungi (Mycena s.s.) driven by repeated elements and novel gene families across ecological guilds.</title>
        <authorList>
            <consortium name="Lawrence Berkeley National Laboratory"/>
            <person name="Harder C.B."/>
            <person name="Miyauchi S."/>
            <person name="Viragh M."/>
            <person name="Kuo A."/>
            <person name="Thoen E."/>
            <person name="Andreopoulos B."/>
            <person name="Lu D."/>
            <person name="Skrede I."/>
            <person name="Drula E."/>
            <person name="Henrissat B."/>
            <person name="Morin E."/>
            <person name="Kohler A."/>
            <person name="Barry K."/>
            <person name="LaButti K."/>
            <person name="Morin E."/>
            <person name="Salamov A."/>
            <person name="Lipzen A."/>
            <person name="Mereny Z."/>
            <person name="Hegedus B."/>
            <person name="Baldrian P."/>
            <person name="Stursova M."/>
            <person name="Weitz H."/>
            <person name="Taylor A."/>
            <person name="Grigoriev I.V."/>
            <person name="Nagy L.G."/>
            <person name="Martin F."/>
            <person name="Kauserud H."/>
        </authorList>
    </citation>
    <scope>NUCLEOTIDE SEQUENCE</scope>
    <source>
        <strain evidence="2">9284</strain>
    </source>
</reference>
<feature type="compositionally biased region" description="Gly residues" evidence="1">
    <location>
        <begin position="362"/>
        <end position="371"/>
    </location>
</feature>
<evidence type="ECO:0000313" key="3">
    <source>
        <dbReference type="Proteomes" id="UP001221142"/>
    </source>
</evidence>